<gene>
    <name evidence="2" type="ORF">DFR67_12749</name>
</gene>
<evidence type="ECO:0000313" key="2">
    <source>
        <dbReference type="EMBL" id="PYE11975.1"/>
    </source>
</evidence>
<keyword evidence="2" id="KW-0560">Oxidoreductase</keyword>
<protein>
    <submittedName>
        <fullName evidence="2">Glyoxalase/bleomycin resistance protein/dioxygenase superfamily protein</fullName>
    </submittedName>
</protein>
<reference evidence="2 3" key="1">
    <citation type="submission" date="2018-06" db="EMBL/GenBank/DDBJ databases">
        <title>Genomic Encyclopedia of Type Strains, Phase IV (KMG-IV): sequencing the most valuable type-strain genomes for metagenomic binning, comparative biology and taxonomic classification.</title>
        <authorList>
            <person name="Goeker M."/>
        </authorList>
    </citation>
    <scope>NUCLEOTIDE SEQUENCE [LARGE SCALE GENOMIC DNA]</scope>
    <source>
        <strain evidence="2 3">DSM 45521</strain>
    </source>
</reference>
<evidence type="ECO:0000313" key="3">
    <source>
        <dbReference type="Proteomes" id="UP000247591"/>
    </source>
</evidence>
<dbReference type="SUPFAM" id="SSF54593">
    <property type="entry name" value="Glyoxalase/Bleomycin resistance protein/Dihydroxybiphenyl dioxygenase"/>
    <property type="match status" value="1"/>
</dbReference>
<proteinExistence type="predicted"/>
<name>A0A318RLI4_WILLI</name>
<keyword evidence="3" id="KW-1185">Reference proteome</keyword>
<dbReference type="InterPro" id="IPR004360">
    <property type="entry name" value="Glyas_Fos-R_dOase_dom"/>
</dbReference>
<dbReference type="Gene3D" id="3.10.180.10">
    <property type="entry name" value="2,3-Dihydroxybiphenyl 1,2-Dioxygenase, domain 1"/>
    <property type="match status" value="1"/>
</dbReference>
<evidence type="ECO:0000259" key="1">
    <source>
        <dbReference type="PROSITE" id="PS51819"/>
    </source>
</evidence>
<dbReference type="AlphaFoldDB" id="A0A318RLI4"/>
<dbReference type="Pfam" id="PF00903">
    <property type="entry name" value="Glyoxalase"/>
    <property type="match status" value="1"/>
</dbReference>
<dbReference type="GO" id="GO:0051213">
    <property type="term" value="F:dioxygenase activity"/>
    <property type="evidence" value="ECO:0007669"/>
    <property type="project" value="UniProtKB-KW"/>
</dbReference>
<sequence length="131" mass="13806">MTGSTNRINPTLSGPDFVSFQVRDLETSATFYEDALGLNRLPATNPAAVVFSSGGTAFAVREPFPGVDLNAIGQLGAGIGVWFGSKDPSGLHARLVARDVPIVQEPFEGPFGLQFSLRDPDGYVVTIHTAG</sequence>
<dbReference type="PROSITE" id="PS51819">
    <property type="entry name" value="VOC"/>
    <property type="match status" value="1"/>
</dbReference>
<dbReference type="EMBL" id="QJSP01000027">
    <property type="protein sequence ID" value="PYE11975.1"/>
    <property type="molecule type" value="Genomic_DNA"/>
</dbReference>
<feature type="domain" description="VOC" evidence="1">
    <location>
        <begin position="14"/>
        <end position="130"/>
    </location>
</feature>
<accession>A0A318RLI4</accession>
<dbReference type="RefSeq" id="WP_211325191.1">
    <property type="nucleotide sequence ID" value="NZ_QJSP01000027.1"/>
</dbReference>
<dbReference type="InterPro" id="IPR029068">
    <property type="entry name" value="Glyas_Bleomycin-R_OHBP_Dase"/>
</dbReference>
<comment type="caution">
    <text evidence="2">The sequence shown here is derived from an EMBL/GenBank/DDBJ whole genome shotgun (WGS) entry which is preliminary data.</text>
</comment>
<dbReference type="InterPro" id="IPR037523">
    <property type="entry name" value="VOC_core"/>
</dbReference>
<organism evidence="2 3">
    <name type="scientific">Williamsia limnetica</name>
    <dbReference type="NCBI Taxonomy" id="882452"/>
    <lineage>
        <taxon>Bacteria</taxon>
        <taxon>Bacillati</taxon>
        <taxon>Actinomycetota</taxon>
        <taxon>Actinomycetes</taxon>
        <taxon>Mycobacteriales</taxon>
        <taxon>Nocardiaceae</taxon>
        <taxon>Williamsia</taxon>
    </lineage>
</organism>
<keyword evidence="2" id="KW-0223">Dioxygenase</keyword>
<dbReference type="Proteomes" id="UP000247591">
    <property type="component" value="Unassembled WGS sequence"/>
</dbReference>